<feature type="domain" description="N-acetyltransferase" evidence="2">
    <location>
        <begin position="171"/>
        <end position="255"/>
    </location>
</feature>
<sequence>MLSALSCCALSFSIQRGIDGVLSTRLPQPVAAASIAFEITSVRGDDASLDRAARFFVEGFWAASTTTDTGGALTDRDRDQLAALQRDDMIARYGETVGARRLRSSLFVAEDPSSGAIAGCVGVEMALVDPSRGRVLSRAQSEKLFSDELNSMGARERGTYRKMSAAELTEALFPEYKCLALLANLAVAPAARGSGLGRRLCARCDEAADDWELPAIMLQVELANAPARKLYEAAGYRAVFADEGASALRVKPGGAELQLESVPSTLLLMGKGV</sequence>
<dbReference type="PANTHER" id="PTHR13947:SF37">
    <property type="entry name" value="LD18367P"/>
    <property type="match status" value="1"/>
</dbReference>
<dbReference type="PaxDb" id="2903-EOD32981"/>
<reference evidence="4" key="1">
    <citation type="journal article" date="2013" name="Nature">
        <title>Pan genome of the phytoplankton Emiliania underpins its global distribution.</title>
        <authorList>
            <person name="Read B.A."/>
            <person name="Kegel J."/>
            <person name="Klute M.J."/>
            <person name="Kuo A."/>
            <person name="Lefebvre S.C."/>
            <person name="Maumus F."/>
            <person name="Mayer C."/>
            <person name="Miller J."/>
            <person name="Monier A."/>
            <person name="Salamov A."/>
            <person name="Young J."/>
            <person name="Aguilar M."/>
            <person name="Claverie J.M."/>
            <person name="Frickenhaus S."/>
            <person name="Gonzalez K."/>
            <person name="Herman E.K."/>
            <person name="Lin Y.C."/>
            <person name="Napier J."/>
            <person name="Ogata H."/>
            <person name="Sarno A.F."/>
            <person name="Shmutz J."/>
            <person name="Schroeder D."/>
            <person name="de Vargas C."/>
            <person name="Verret F."/>
            <person name="von Dassow P."/>
            <person name="Valentin K."/>
            <person name="Van de Peer Y."/>
            <person name="Wheeler G."/>
            <person name="Dacks J.B."/>
            <person name="Delwiche C.F."/>
            <person name="Dyhrman S.T."/>
            <person name="Glockner G."/>
            <person name="John U."/>
            <person name="Richards T."/>
            <person name="Worden A.Z."/>
            <person name="Zhang X."/>
            <person name="Grigoriev I.V."/>
            <person name="Allen A.E."/>
            <person name="Bidle K."/>
            <person name="Borodovsky M."/>
            <person name="Bowler C."/>
            <person name="Brownlee C."/>
            <person name="Cock J.M."/>
            <person name="Elias M."/>
            <person name="Gladyshev V.N."/>
            <person name="Groth M."/>
            <person name="Guda C."/>
            <person name="Hadaegh A."/>
            <person name="Iglesias-Rodriguez M.D."/>
            <person name="Jenkins J."/>
            <person name="Jones B.M."/>
            <person name="Lawson T."/>
            <person name="Leese F."/>
            <person name="Lindquist E."/>
            <person name="Lobanov A."/>
            <person name="Lomsadze A."/>
            <person name="Malik S.B."/>
            <person name="Marsh M.E."/>
            <person name="Mackinder L."/>
            <person name="Mock T."/>
            <person name="Mueller-Roeber B."/>
            <person name="Pagarete A."/>
            <person name="Parker M."/>
            <person name="Probert I."/>
            <person name="Quesneville H."/>
            <person name="Raines C."/>
            <person name="Rensing S.A."/>
            <person name="Riano-Pachon D.M."/>
            <person name="Richier S."/>
            <person name="Rokitta S."/>
            <person name="Shiraiwa Y."/>
            <person name="Soanes D.M."/>
            <person name="van der Giezen M."/>
            <person name="Wahlund T.M."/>
            <person name="Williams B."/>
            <person name="Wilson W."/>
            <person name="Wolfe G."/>
            <person name="Wurch L.L."/>
        </authorList>
    </citation>
    <scope>NUCLEOTIDE SEQUENCE</scope>
</reference>
<keyword evidence="1" id="KW-0808">Transferase</keyword>
<dbReference type="HOGENOM" id="CLU_1020967_0_0_1"/>
<dbReference type="InterPro" id="IPR016181">
    <property type="entry name" value="Acyl_CoA_acyltransferase"/>
</dbReference>
<dbReference type="InterPro" id="IPR050769">
    <property type="entry name" value="NAT_camello-type"/>
</dbReference>
<dbReference type="Gene3D" id="3.40.630.30">
    <property type="match status" value="1"/>
</dbReference>
<dbReference type="GeneID" id="17278254"/>
<organism evidence="3 4">
    <name type="scientific">Emiliania huxleyi (strain CCMP1516)</name>
    <dbReference type="NCBI Taxonomy" id="280463"/>
    <lineage>
        <taxon>Eukaryota</taxon>
        <taxon>Haptista</taxon>
        <taxon>Haptophyta</taxon>
        <taxon>Prymnesiophyceae</taxon>
        <taxon>Isochrysidales</taxon>
        <taxon>Noelaerhabdaceae</taxon>
        <taxon>Emiliania</taxon>
    </lineage>
</organism>
<dbReference type="eggNOG" id="ENOG502S7TP">
    <property type="taxonomic scope" value="Eukaryota"/>
</dbReference>
<evidence type="ECO:0000313" key="3">
    <source>
        <dbReference type="EnsemblProtists" id="EOD32981"/>
    </source>
</evidence>
<dbReference type="Pfam" id="PF00583">
    <property type="entry name" value="Acetyltransf_1"/>
    <property type="match status" value="1"/>
</dbReference>
<dbReference type="KEGG" id="ehx:EMIHUDRAFT_441699"/>
<dbReference type="InterPro" id="IPR000182">
    <property type="entry name" value="GNAT_dom"/>
</dbReference>
<evidence type="ECO:0000313" key="4">
    <source>
        <dbReference type="Proteomes" id="UP000013827"/>
    </source>
</evidence>
<dbReference type="EnsemblProtists" id="EOD32981">
    <property type="protein sequence ID" value="EOD32981"/>
    <property type="gene ID" value="EMIHUDRAFT_441699"/>
</dbReference>
<accession>A0A0D3KB46</accession>
<dbReference type="SUPFAM" id="SSF55729">
    <property type="entry name" value="Acyl-CoA N-acyltransferases (Nat)"/>
    <property type="match status" value="1"/>
</dbReference>
<dbReference type="PROSITE" id="PS51186">
    <property type="entry name" value="GNAT"/>
    <property type="match status" value="1"/>
</dbReference>
<dbReference type="PANTHER" id="PTHR13947">
    <property type="entry name" value="GNAT FAMILY N-ACETYLTRANSFERASE"/>
    <property type="match status" value="1"/>
</dbReference>
<evidence type="ECO:0000256" key="1">
    <source>
        <dbReference type="ARBA" id="ARBA00022679"/>
    </source>
</evidence>
<protein>
    <recommendedName>
        <fullName evidence="2">N-acetyltransferase domain-containing protein</fullName>
    </recommendedName>
</protein>
<dbReference type="AlphaFoldDB" id="A0A0D3KB46"/>
<dbReference type="Proteomes" id="UP000013827">
    <property type="component" value="Unassembled WGS sequence"/>
</dbReference>
<reference evidence="3" key="2">
    <citation type="submission" date="2024-10" db="UniProtKB">
        <authorList>
            <consortium name="EnsemblProtists"/>
        </authorList>
    </citation>
    <scope>IDENTIFICATION</scope>
</reference>
<dbReference type="GO" id="GO:0008080">
    <property type="term" value="F:N-acetyltransferase activity"/>
    <property type="evidence" value="ECO:0007669"/>
    <property type="project" value="InterPro"/>
</dbReference>
<name>A0A0D3KB46_EMIH1</name>
<proteinExistence type="predicted"/>
<dbReference type="RefSeq" id="XP_005785410.1">
    <property type="nucleotide sequence ID" value="XM_005785353.1"/>
</dbReference>
<evidence type="ECO:0000259" key="2">
    <source>
        <dbReference type="PROSITE" id="PS51186"/>
    </source>
</evidence>
<keyword evidence="4" id="KW-1185">Reference proteome</keyword>